<evidence type="ECO:0000256" key="4">
    <source>
        <dbReference type="ARBA" id="ARBA00023136"/>
    </source>
</evidence>
<feature type="transmembrane region" description="Helical" evidence="6">
    <location>
        <begin position="112"/>
        <end position="132"/>
    </location>
</feature>
<proteinExistence type="predicted"/>
<keyword evidence="3 6" id="KW-1133">Transmembrane helix</keyword>
<comment type="subcellular location">
    <subcellularLocation>
        <location evidence="1">Endomembrane system</location>
        <topology evidence="1">Multi-pass membrane protein</topology>
    </subcellularLocation>
</comment>
<feature type="region of interest" description="Disordered" evidence="5">
    <location>
        <begin position="1"/>
        <end position="23"/>
    </location>
</feature>
<evidence type="ECO:0000256" key="3">
    <source>
        <dbReference type="ARBA" id="ARBA00022989"/>
    </source>
</evidence>
<accession>A0A285EHE0</accession>
<reference evidence="8 9" key="1">
    <citation type="submission" date="2017-09" db="EMBL/GenBank/DDBJ databases">
        <authorList>
            <person name="Ehlers B."/>
            <person name="Leendertz F.H."/>
        </authorList>
    </citation>
    <scope>NUCLEOTIDE SEQUENCE [LARGE SCALE GENOMIC DNA]</scope>
    <source>
        <strain evidence="8 9">DSM 46844</strain>
    </source>
</reference>
<sequence length="316" mass="34706">MSRTPSTGARPERTRSSTGEAPGRASGWWFRPVPLARIAVFRTIAYLFVPVDVFLTTAWVRAHAGVPTEYYQPLTIGRLLPLPTPTSTVVHVVQWALVVAALLAATGRAPRLLGTAVFLLYSEWMVIAMSYGKVDHDRIAYLVALAVLPTIGRVRWRDRRTSEAAGWAMAAVFVTVMLTYFLAAWAKMRFGGWDWATGSTLARAIVRRGTVLSDWTLEVPGLLVAAQWAMLVLEFAAPLMLLVWSNRARVALVVFLLGFHLAVFASVGIIFLPHCVAILSILPWERVPDAVRQLRERTARGRPALAQQSAGAAPPG</sequence>
<evidence type="ECO:0000256" key="5">
    <source>
        <dbReference type="SAM" id="MobiDB-lite"/>
    </source>
</evidence>
<evidence type="ECO:0000313" key="9">
    <source>
        <dbReference type="Proteomes" id="UP000219514"/>
    </source>
</evidence>
<evidence type="ECO:0000313" key="8">
    <source>
        <dbReference type="EMBL" id="SNX98420.1"/>
    </source>
</evidence>
<protein>
    <recommendedName>
        <fullName evidence="7">HTTM-like domain-containing protein</fullName>
    </recommendedName>
</protein>
<evidence type="ECO:0000256" key="6">
    <source>
        <dbReference type="SAM" id="Phobius"/>
    </source>
</evidence>
<feature type="transmembrane region" description="Helical" evidence="6">
    <location>
        <begin position="138"/>
        <end position="154"/>
    </location>
</feature>
<dbReference type="AlphaFoldDB" id="A0A285EHE0"/>
<feature type="domain" description="HTTM-like" evidence="7">
    <location>
        <begin position="30"/>
        <end position="287"/>
    </location>
</feature>
<feature type="transmembrane region" description="Helical" evidence="6">
    <location>
        <begin position="222"/>
        <end position="243"/>
    </location>
</feature>
<dbReference type="RefSeq" id="WP_245854010.1">
    <property type="nucleotide sequence ID" value="NZ_JACHXB010000005.1"/>
</dbReference>
<evidence type="ECO:0000259" key="7">
    <source>
        <dbReference type="SMART" id="SM00752"/>
    </source>
</evidence>
<gene>
    <name evidence="8" type="ORF">SAMN06893097_110204</name>
</gene>
<keyword evidence="2 6" id="KW-0812">Transmembrane</keyword>
<feature type="transmembrane region" description="Helical" evidence="6">
    <location>
        <begin position="39"/>
        <end position="60"/>
    </location>
</feature>
<dbReference type="Proteomes" id="UP000219514">
    <property type="component" value="Unassembled WGS sequence"/>
</dbReference>
<keyword evidence="9" id="KW-1185">Reference proteome</keyword>
<dbReference type="EMBL" id="OBDO01000010">
    <property type="protein sequence ID" value="SNX98420.1"/>
    <property type="molecule type" value="Genomic_DNA"/>
</dbReference>
<feature type="transmembrane region" description="Helical" evidence="6">
    <location>
        <begin position="88"/>
        <end position="105"/>
    </location>
</feature>
<dbReference type="InterPro" id="IPR011020">
    <property type="entry name" value="HTTM-like"/>
</dbReference>
<organism evidence="8 9">
    <name type="scientific">Geodermatophilus sabuli</name>
    <dbReference type="NCBI Taxonomy" id="1564158"/>
    <lineage>
        <taxon>Bacteria</taxon>
        <taxon>Bacillati</taxon>
        <taxon>Actinomycetota</taxon>
        <taxon>Actinomycetes</taxon>
        <taxon>Geodermatophilales</taxon>
        <taxon>Geodermatophilaceae</taxon>
        <taxon>Geodermatophilus</taxon>
    </lineage>
</organism>
<dbReference type="SMART" id="SM00752">
    <property type="entry name" value="HTTM"/>
    <property type="match status" value="1"/>
</dbReference>
<evidence type="ECO:0000256" key="1">
    <source>
        <dbReference type="ARBA" id="ARBA00004127"/>
    </source>
</evidence>
<dbReference type="GO" id="GO:0012505">
    <property type="term" value="C:endomembrane system"/>
    <property type="evidence" value="ECO:0007669"/>
    <property type="project" value="UniProtKB-SubCell"/>
</dbReference>
<feature type="transmembrane region" description="Helical" evidence="6">
    <location>
        <begin position="250"/>
        <end position="272"/>
    </location>
</feature>
<name>A0A285EHE0_9ACTN</name>
<feature type="transmembrane region" description="Helical" evidence="6">
    <location>
        <begin position="166"/>
        <end position="186"/>
    </location>
</feature>
<keyword evidence="4 6" id="KW-0472">Membrane</keyword>
<evidence type="ECO:0000256" key="2">
    <source>
        <dbReference type="ARBA" id="ARBA00022692"/>
    </source>
</evidence>